<gene>
    <name evidence="3" type="ORF">LYB30171_02125</name>
</gene>
<accession>A0ABN7R066</accession>
<feature type="region of interest" description="Disordered" evidence="1">
    <location>
        <begin position="31"/>
        <end position="80"/>
    </location>
</feature>
<proteinExistence type="predicted"/>
<feature type="compositionally biased region" description="Pro residues" evidence="1">
    <location>
        <begin position="56"/>
        <end position="66"/>
    </location>
</feature>
<feature type="compositionally biased region" description="Low complexity" evidence="1">
    <location>
        <begin position="46"/>
        <end position="55"/>
    </location>
</feature>
<organism evidence="3 4">
    <name type="scientific">Novilysobacter luteus</name>
    <dbReference type="NCBI Taxonomy" id="2822368"/>
    <lineage>
        <taxon>Bacteria</taxon>
        <taxon>Pseudomonadati</taxon>
        <taxon>Pseudomonadota</taxon>
        <taxon>Gammaproteobacteria</taxon>
        <taxon>Lysobacterales</taxon>
        <taxon>Lysobacteraceae</taxon>
        <taxon>Novilysobacter</taxon>
    </lineage>
</organism>
<dbReference type="Proteomes" id="UP000680116">
    <property type="component" value="Chromosome"/>
</dbReference>
<dbReference type="EMBL" id="OU015430">
    <property type="protein sequence ID" value="CAG4976232.1"/>
    <property type="molecule type" value="Genomic_DNA"/>
</dbReference>
<feature type="chain" id="PRO_5046766853" description="Secreted protein" evidence="2">
    <location>
        <begin position="28"/>
        <end position="159"/>
    </location>
</feature>
<keyword evidence="2" id="KW-0732">Signal</keyword>
<sequence>MTDRSPLRNRLLALVFGACALVLTACAAPTTSAGNSPANAPEATQPTAGDAADAVAPPPRSTPLPPRMIERPAAGAGQPVGTVQVDRSCSTDADCTVKNVGNCCGHYPACVNVNSPTDPEGVQAACAKSGMASVCGFPAISSCQCVQGQCQGDSRALLD</sequence>
<keyword evidence="4" id="KW-1185">Reference proteome</keyword>
<feature type="signal peptide" evidence="2">
    <location>
        <begin position="1"/>
        <end position="27"/>
    </location>
</feature>
<evidence type="ECO:0000256" key="2">
    <source>
        <dbReference type="SAM" id="SignalP"/>
    </source>
</evidence>
<evidence type="ECO:0008006" key="5">
    <source>
        <dbReference type="Google" id="ProtNLM"/>
    </source>
</evidence>
<dbReference type="PROSITE" id="PS51257">
    <property type="entry name" value="PROKAR_LIPOPROTEIN"/>
    <property type="match status" value="1"/>
</dbReference>
<evidence type="ECO:0000313" key="3">
    <source>
        <dbReference type="EMBL" id="CAG4976232.1"/>
    </source>
</evidence>
<evidence type="ECO:0000313" key="4">
    <source>
        <dbReference type="Proteomes" id="UP000680116"/>
    </source>
</evidence>
<reference evidence="3 4" key="1">
    <citation type="submission" date="2021-04" db="EMBL/GenBank/DDBJ databases">
        <authorList>
            <person name="Rodrigo-Torres L."/>
            <person name="Arahal R. D."/>
            <person name="Lucena T."/>
        </authorList>
    </citation>
    <scope>NUCLEOTIDE SEQUENCE [LARGE SCALE GENOMIC DNA]</scope>
    <source>
        <strain evidence="3 4">CECT 30171</strain>
    </source>
</reference>
<feature type="compositionally biased region" description="Polar residues" evidence="1">
    <location>
        <begin position="31"/>
        <end position="45"/>
    </location>
</feature>
<name>A0ABN7R066_9GAMM</name>
<protein>
    <recommendedName>
        <fullName evidence="5">Secreted protein</fullName>
    </recommendedName>
</protein>
<evidence type="ECO:0000256" key="1">
    <source>
        <dbReference type="SAM" id="MobiDB-lite"/>
    </source>
</evidence>